<evidence type="ECO:0000313" key="2">
    <source>
        <dbReference type="Proteomes" id="UP000198778"/>
    </source>
</evidence>
<dbReference type="OrthoDB" id="2842532at2"/>
<dbReference type="STRING" id="745820.SAMN04488053_11528"/>
<name>A0A1H0JX81_9BACI</name>
<keyword evidence="2" id="KW-1185">Reference proteome</keyword>
<proteinExistence type="predicted"/>
<sequence>MLLETTEMVNGWAAEGYLGVNIETATTFAIAKKFNKKAISLLNLSDHLIPGETLYSYTKEREKLEMELDKKKRGVAWYISTVADTLYDEINGKHYKLS</sequence>
<evidence type="ECO:0000313" key="1">
    <source>
        <dbReference type="EMBL" id="SDO48398.1"/>
    </source>
</evidence>
<dbReference type="EMBL" id="FNIL01000015">
    <property type="protein sequence ID" value="SDO48398.1"/>
    <property type="molecule type" value="Genomic_DNA"/>
</dbReference>
<gene>
    <name evidence="1" type="ORF">SAMN04488053_11528</name>
</gene>
<organism evidence="1 2">
    <name type="scientific">Alkalicoccus daliensis</name>
    <dbReference type="NCBI Taxonomy" id="745820"/>
    <lineage>
        <taxon>Bacteria</taxon>
        <taxon>Bacillati</taxon>
        <taxon>Bacillota</taxon>
        <taxon>Bacilli</taxon>
        <taxon>Bacillales</taxon>
        <taxon>Bacillaceae</taxon>
        <taxon>Alkalicoccus</taxon>
    </lineage>
</organism>
<dbReference type="InterPro" id="IPR035994">
    <property type="entry name" value="Nucleoside_phosphorylase_sf"/>
</dbReference>
<protein>
    <submittedName>
        <fullName evidence="1">Uncharacterized protein</fullName>
    </submittedName>
</protein>
<dbReference type="Proteomes" id="UP000198778">
    <property type="component" value="Unassembled WGS sequence"/>
</dbReference>
<dbReference type="RefSeq" id="WP_090843991.1">
    <property type="nucleotide sequence ID" value="NZ_FNIL01000015.1"/>
</dbReference>
<dbReference type="SUPFAM" id="SSF53167">
    <property type="entry name" value="Purine and uridine phosphorylases"/>
    <property type="match status" value="1"/>
</dbReference>
<dbReference type="GO" id="GO:0009116">
    <property type="term" value="P:nucleoside metabolic process"/>
    <property type="evidence" value="ECO:0007669"/>
    <property type="project" value="InterPro"/>
</dbReference>
<dbReference type="GO" id="GO:0003824">
    <property type="term" value="F:catalytic activity"/>
    <property type="evidence" value="ECO:0007669"/>
    <property type="project" value="InterPro"/>
</dbReference>
<dbReference type="AlphaFoldDB" id="A0A1H0JX81"/>
<reference evidence="2" key="1">
    <citation type="submission" date="2016-10" db="EMBL/GenBank/DDBJ databases">
        <authorList>
            <person name="Varghese N."/>
            <person name="Submissions S."/>
        </authorList>
    </citation>
    <scope>NUCLEOTIDE SEQUENCE [LARGE SCALE GENOMIC DNA]</scope>
    <source>
        <strain evidence="2">CGMCC 1.10369</strain>
    </source>
</reference>
<accession>A0A1H0JX81</accession>